<protein>
    <submittedName>
        <fullName evidence="1">Uncharacterized protein</fullName>
    </submittedName>
</protein>
<dbReference type="SUPFAM" id="SSF53448">
    <property type="entry name" value="Nucleotide-diphospho-sugar transferases"/>
    <property type="match status" value="1"/>
</dbReference>
<dbReference type="InterPro" id="IPR029044">
    <property type="entry name" value="Nucleotide-diphossugar_trans"/>
</dbReference>
<organism evidence="1">
    <name type="scientific">marine metagenome</name>
    <dbReference type="NCBI Taxonomy" id="408172"/>
    <lineage>
        <taxon>unclassified sequences</taxon>
        <taxon>metagenomes</taxon>
        <taxon>ecological metagenomes</taxon>
    </lineage>
</organism>
<dbReference type="EMBL" id="UINC01028938">
    <property type="protein sequence ID" value="SVB10825.1"/>
    <property type="molecule type" value="Genomic_DNA"/>
</dbReference>
<gene>
    <name evidence="1" type="ORF">METZ01_LOCUS163679</name>
</gene>
<dbReference type="AlphaFoldDB" id="A0A382BAI9"/>
<proteinExistence type="predicted"/>
<evidence type="ECO:0000313" key="1">
    <source>
        <dbReference type="EMBL" id="SVB10825.1"/>
    </source>
</evidence>
<dbReference type="Gene3D" id="3.90.550.10">
    <property type="entry name" value="Spore Coat Polysaccharide Biosynthesis Protein SpsA, Chain A"/>
    <property type="match status" value="1"/>
</dbReference>
<feature type="non-terminal residue" evidence="1">
    <location>
        <position position="292"/>
    </location>
</feature>
<reference evidence="1" key="1">
    <citation type="submission" date="2018-05" db="EMBL/GenBank/DDBJ databases">
        <authorList>
            <person name="Lanie J.A."/>
            <person name="Ng W.-L."/>
            <person name="Kazmierczak K.M."/>
            <person name="Andrzejewski T.M."/>
            <person name="Davidsen T.M."/>
            <person name="Wayne K.J."/>
            <person name="Tettelin H."/>
            <person name="Glass J.I."/>
            <person name="Rusch D."/>
            <person name="Podicherti R."/>
            <person name="Tsui H.-C.T."/>
            <person name="Winkler M.E."/>
        </authorList>
    </citation>
    <scope>NUCLEOTIDE SEQUENCE</scope>
</reference>
<accession>A0A382BAI9</accession>
<name>A0A382BAI9_9ZZZZ</name>
<sequence length="292" mass="34065">MVDIIATTRGDKIKKIANLSSNIIEEYGIGYFLKVATYEIWKQKLNLLRPDATPKIFLENEMEKHAIKSYVNFLKKNMLVLTEDEIKKTVDELNYKPKFTILIEFDKKNIKSLLESIQSQFYADYEIIIFSQDKIALNESTIENIAEIKFISNINDLLENIQGDFVCILDKMAVLSNDALLRTCIFLNNHLDSEIIYTDNDNLDKKTGDRIYPFFKPDWSPHLFLSMNYLRPSCLIKTEVLKKLTFNDISETLPFYDIIVRATEITKKIIHYNFPVFTVRGEDVTNVDDEEQ</sequence>